<dbReference type="AlphaFoldDB" id="A0A091AWI4"/>
<feature type="transmembrane region" description="Helical" evidence="1">
    <location>
        <begin position="283"/>
        <end position="308"/>
    </location>
</feature>
<gene>
    <name evidence="2" type="ORF">N789_01210</name>
</gene>
<dbReference type="OrthoDB" id="118685at2"/>
<dbReference type="Proteomes" id="UP000029385">
    <property type="component" value="Unassembled WGS sequence"/>
</dbReference>
<proteinExistence type="predicted"/>
<keyword evidence="1" id="KW-1133">Transmembrane helix</keyword>
<feature type="transmembrane region" description="Helical" evidence="1">
    <location>
        <begin position="20"/>
        <end position="42"/>
    </location>
</feature>
<feature type="transmembrane region" description="Helical" evidence="1">
    <location>
        <begin position="79"/>
        <end position="100"/>
    </location>
</feature>
<name>A0A091AWI4_9GAMM</name>
<evidence type="ECO:0000256" key="1">
    <source>
        <dbReference type="SAM" id="Phobius"/>
    </source>
</evidence>
<keyword evidence="1" id="KW-0472">Membrane</keyword>
<reference evidence="2 3" key="1">
    <citation type="submission" date="2013-09" db="EMBL/GenBank/DDBJ databases">
        <title>Genome sequencing of Arenimonas oryziterrae.</title>
        <authorList>
            <person name="Chen F."/>
            <person name="Wang G."/>
        </authorList>
    </citation>
    <scope>NUCLEOTIDE SEQUENCE [LARGE SCALE GENOMIC DNA]</scope>
    <source>
        <strain evidence="2 3">YC6267</strain>
    </source>
</reference>
<comment type="caution">
    <text evidence="2">The sequence shown here is derived from an EMBL/GenBank/DDBJ whole genome shotgun (WGS) entry which is preliminary data.</text>
</comment>
<sequence>MNTFKWLMKREYWEHKGGLFWSQIVVGGLMVLMMGITFMVALGTGKMQGMHVNGTEMHSLAEAVTPEVQVKMVEGISTVFVGSAAPLFIVLSFVLFFYFLGSLFDDRSNRSVLFWKSLPISDRDTVLSKLATALVVAPVISLVIATIVGLLITILMLGSLAVAGVNLFGPVFSTARTYTLPLEFFASLPVYMVWALPTAGWLLMISAWARTKPFLWAVGIPLVTGGLLSWTNAMLDLNWKLEILWRAIGRLLLSVVPGSWSFLINDPGRIQADALDHGSPLSAAWAVMTTPEMWIGAVVGIAMIVVAVRLRRFRDEG</sequence>
<dbReference type="PATRIC" id="fig|1121015.4.peg.239"/>
<keyword evidence="1" id="KW-0812">Transmembrane</keyword>
<feature type="transmembrane region" description="Helical" evidence="1">
    <location>
        <begin position="130"/>
        <end position="163"/>
    </location>
</feature>
<protein>
    <submittedName>
        <fullName evidence="2">Uncharacterized protein</fullName>
    </submittedName>
</protein>
<feature type="transmembrane region" description="Helical" evidence="1">
    <location>
        <begin position="214"/>
        <end position="231"/>
    </location>
</feature>
<keyword evidence="3" id="KW-1185">Reference proteome</keyword>
<evidence type="ECO:0000313" key="3">
    <source>
        <dbReference type="Proteomes" id="UP000029385"/>
    </source>
</evidence>
<dbReference type="eggNOG" id="ENOG50331WV">
    <property type="taxonomic scope" value="Bacteria"/>
</dbReference>
<dbReference type="EMBL" id="AVCI01000001">
    <property type="protein sequence ID" value="KFN44658.1"/>
    <property type="molecule type" value="Genomic_DNA"/>
</dbReference>
<feature type="transmembrane region" description="Helical" evidence="1">
    <location>
        <begin position="184"/>
        <end position="208"/>
    </location>
</feature>
<organism evidence="2 3">
    <name type="scientific">Arenimonas oryziterrae DSM 21050 = YC6267</name>
    <dbReference type="NCBI Taxonomy" id="1121015"/>
    <lineage>
        <taxon>Bacteria</taxon>
        <taxon>Pseudomonadati</taxon>
        <taxon>Pseudomonadota</taxon>
        <taxon>Gammaproteobacteria</taxon>
        <taxon>Lysobacterales</taxon>
        <taxon>Lysobacteraceae</taxon>
        <taxon>Arenimonas</taxon>
    </lineage>
</organism>
<dbReference type="STRING" id="1121015.GCA_000420545_01188"/>
<evidence type="ECO:0000313" key="2">
    <source>
        <dbReference type="EMBL" id="KFN44658.1"/>
    </source>
</evidence>
<dbReference type="RefSeq" id="WP_022968828.1">
    <property type="nucleotide sequence ID" value="NZ_ATVD01000002.1"/>
</dbReference>
<accession>A0A091AWI4</accession>